<dbReference type="RefSeq" id="WP_386821017.1">
    <property type="nucleotide sequence ID" value="NZ_JBHUIT010000031.1"/>
</dbReference>
<protein>
    <recommendedName>
        <fullName evidence="4">DNA-binding protein</fullName>
    </recommendedName>
</protein>
<sequence length="191" mass="21707">MTRLTLGKAAKAAGISKPSLSAAIKKGRVSAAKNEKGHYEIDPAELFRVYPPKGKDEQEANGSALPPANPQKSSDSEGLGLLLAEKDKLMDEKDRSIARLEEEKEQIRKDLEAQRDQAKRITLLLEHKTKEPEKSDKWEQTMKALEARIANQEKRVEEERALAQKRLLQAKAFKRELEEERTKGFWKKLFS</sequence>
<proteinExistence type="predicted"/>
<reference evidence="3" key="1">
    <citation type="journal article" date="2019" name="Int. J. Syst. Evol. Microbiol.">
        <title>The Global Catalogue of Microorganisms (GCM) 10K type strain sequencing project: providing services to taxonomists for standard genome sequencing and annotation.</title>
        <authorList>
            <consortium name="The Broad Institute Genomics Platform"/>
            <consortium name="The Broad Institute Genome Sequencing Center for Infectious Disease"/>
            <person name="Wu L."/>
            <person name="Ma J."/>
        </authorList>
    </citation>
    <scope>NUCLEOTIDE SEQUENCE [LARGE SCALE GENOMIC DNA]</scope>
    <source>
        <strain evidence="3">CGMCC 4.7106</strain>
    </source>
</reference>
<dbReference type="EMBL" id="JBHUIT010000031">
    <property type="protein sequence ID" value="MFD2257681.1"/>
    <property type="molecule type" value="Genomic_DNA"/>
</dbReference>
<gene>
    <name evidence="2" type="ORF">ACFSSA_13440</name>
</gene>
<evidence type="ECO:0008006" key="4">
    <source>
        <dbReference type="Google" id="ProtNLM"/>
    </source>
</evidence>
<evidence type="ECO:0000313" key="3">
    <source>
        <dbReference type="Proteomes" id="UP001597375"/>
    </source>
</evidence>
<comment type="caution">
    <text evidence="2">The sequence shown here is derived from an EMBL/GenBank/DDBJ whole genome shotgun (WGS) entry which is preliminary data.</text>
</comment>
<accession>A0ABW5DAA6</accession>
<dbReference type="Proteomes" id="UP001597375">
    <property type="component" value="Unassembled WGS sequence"/>
</dbReference>
<evidence type="ECO:0000313" key="2">
    <source>
        <dbReference type="EMBL" id="MFD2257681.1"/>
    </source>
</evidence>
<evidence type="ECO:0000256" key="1">
    <source>
        <dbReference type="SAM" id="MobiDB-lite"/>
    </source>
</evidence>
<feature type="region of interest" description="Disordered" evidence="1">
    <location>
        <begin position="31"/>
        <end position="84"/>
    </location>
</feature>
<name>A0ABW5DAA6_9BACT</name>
<keyword evidence="3" id="KW-1185">Reference proteome</keyword>
<organism evidence="2 3">
    <name type="scientific">Luteolibacter algae</name>
    <dbReference type="NCBI Taxonomy" id="454151"/>
    <lineage>
        <taxon>Bacteria</taxon>
        <taxon>Pseudomonadati</taxon>
        <taxon>Verrucomicrobiota</taxon>
        <taxon>Verrucomicrobiia</taxon>
        <taxon>Verrucomicrobiales</taxon>
        <taxon>Verrucomicrobiaceae</taxon>
        <taxon>Luteolibacter</taxon>
    </lineage>
</organism>